<reference evidence="8 9" key="1">
    <citation type="journal article" date="2014" name="Genome Announc.">
        <title>Genome Sequence and Methylome of Soil Bacterium Gemmatirosa kalamazoonensis KBS708T, a Member of the Rarely Cultivated Gemmatimonadetes Phylum.</title>
        <authorList>
            <person name="Debruyn J.M."/>
            <person name="Radosevich M."/>
            <person name="Wommack K.E."/>
            <person name="Polson S.W."/>
            <person name="Hauser L.J."/>
            <person name="Fawaz M.N."/>
            <person name="Korlach J."/>
            <person name="Tsai Y.C."/>
        </authorList>
    </citation>
    <scope>NUCLEOTIDE SEQUENCE [LARGE SCALE GENOMIC DNA]</scope>
    <source>
        <strain evidence="8 9">KBS708</strain>
    </source>
</reference>
<dbReference type="PROSITE" id="PS50045">
    <property type="entry name" value="SIGMA54_INTERACT_4"/>
    <property type="match status" value="1"/>
</dbReference>
<accession>W0RC56</accession>
<dbReference type="Gene3D" id="1.10.10.60">
    <property type="entry name" value="Homeodomain-like"/>
    <property type="match status" value="1"/>
</dbReference>
<dbReference type="GO" id="GO:0005524">
    <property type="term" value="F:ATP binding"/>
    <property type="evidence" value="ECO:0007669"/>
    <property type="project" value="UniProtKB-KW"/>
</dbReference>
<dbReference type="PROSITE" id="PS00688">
    <property type="entry name" value="SIGMA54_INTERACT_3"/>
    <property type="match status" value="1"/>
</dbReference>
<dbReference type="InterPro" id="IPR025943">
    <property type="entry name" value="Sigma_54_int_dom_ATP-bd_2"/>
</dbReference>
<dbReference type="SUPFAM" id="SSF52540">
    <property type="entry name" value="P-loop containing nucleoside triphosphate hydrolases"/>
    <property type="match status" value="1"/>
</dbReference>
<dbReference type="EMBL" id="CP007128">
    <property type="protein sequence ID" value="AHG88366.1"/>
    <property type="molecule type" value="Genomic_DNA"/>
</dbReference>
<evidence type="ECO:0000256" key="1">
    <source>
        <dbReference type="ARBA" id="ARBA00022741"/>
    </source>
</evidence>
<dbReference type="InterPro" id="IPR011006">
    <property type="entry name" value="CheY-like_superfamily"/>
</dbReference>
<keyword evidence="9" id="KW-1185">Reference proteome</keyword>
<keyword evidence="3" id="KW-0805">Transcription regulation</keyword>
<dbReference type="AlphaFoldDB" id="W0RC56"/>
<dbReference type="CDD" id="cd00009">
    <property type="entry name" value="AAA"/>
    <property type="match status" value="1"/>
</dbReference>
<dbReference type="InterPro" id="IPR058031">
    <property type="entry name" value="AAA_lid_NorR"/>
</dbReference>
<keyword evidence="2" id="KW-0067">ATP-binding</keyword>
<dbReference type="PROSITE" id="PS00675">
    <property type="entry name" value="SIGMA54_INTERACT_1"/>
    <property type="match status" value="1"/>
</dbReference>
<dbReference type="Pfam" id="PF25601">
    <property type="entry name" value="AAA_lid_14"/>
    <property type="match status" value="1"/>
</dbReference>
<evidence type="ECO:0000313" key="8">
    <source>
        <dbReference type="EMBL" id="AHG88366.1"/>
    </source>
</evidence>
<dbReference type="FunFam" id="3.40.50.300:FF:000006">
    <property type="entry name" value="DNA-binding transcriptional regulator NtrC"/>
    <property type="match status" value="1"/>
</dbReference>
<feature type="region of interest" description="Disordered" evidence="6">
    <location>
        <begin position="438"/>
        <end position="459"/>
    </location>
</feature>
<dbReference type="Proteomes" id="UP000019151">
    <property type="component" value="Chromosome"/>
</dbReference>
<dbReference type="STRING" id="861299.J421_0829"/>
<sequence>MVVTLSDSFVELWAQLAEAMGLRLEAVDTPAALDRRTNVVAVIAAGGAEETLVDAMRQVAGGDLEVAAVGALPSHRTAAAVVRAGAAEYFAVPQDLDLLRAWIAERAERLRERTQGLAFAAVEAHKYRFDGILGESTALMKALGLAARVIPHPNVTVLITGETGTGKELLARAIHYNGPRAAAAFVDINCAALPETLLESELFGHEKGAFTDASASKPGLFELADGGTVFLDEIGHLALPLQAKLLRALQERQIRRVGGTRAIPVDVRIIAATHVDLAAAVRAGSFREDLYYRLNVVPVELPPLRARQQDVAVLARHFLSHFAAEYGVGVTAFSPAADRLLRERDWPGNIRELRNAVERAVLLATASVIDADALASPATAHATVDGTLPFPAPLDEIVHAAVVRTLERCGGNKSEAARRLGISRPRLLRLLGEDAGADGSFAADADDAMPPNAVRARRA</sequence>
<evidence type="ECO:0000256" key="5">
    <source>
        <dbReference type="ARBA" id="ARBA00023163"/>
    </source>
</evidence>
<dbReference type="eggNOG" id="COG2204">
    <property type="taxonomic scope" value="Bacteria"/>
</dbReference>
<dbReference type="Pfam" id="PF00158">
    <property type="entry name" value="Sigma54_activat"/>
    <property type="match status" value="1"/>
</dbReference>
<dbReference type="SMART" id="SM00382">
    <property type="entry name" value="AAA"/>
    <property type="match status" value="1"/>
</dbReference>
<feature type="domain" description="Sigma-54 factor interaction" evidence="7">
    <location>
        <begin position="132"/>
        <end position="362"/>
    </location>
</feature>
<dbReference type="InterPro" id="IPR025662">
    <property type="entry name" value="Sigma_54_int_dom_ATP-bd_1"/>
</dbReference>
<dbReference type="InterPro" id="IPR009057">
    <property type="entry name" value="Homeodomain-like_sf"/>
</dbReference>
<dbReference type="InParanoid" id="W0RC56"/>
<keyword evidence="1" id="KW-0547">Nucleotide-binding</keyword>
<evidence type="ECO:0000256" key="2">
    <source>
        <dbReference type="ARBA" id="ARBA00022840"/>
    </source>
</evidence>
<dbReference type="GO" id="GO:0006355">
    <property type="term" value="P:regulation of DNA-templated transcription"/>
    <property type="evidence" value="ECO:0007669"/>
    <property type="project" value="InterPro"/>
</dbReference>
<dbReference type="HOGENOM" id="CLU_000445_0_6_0"/>
<dbReference type="InterPro" id="IPR027417">
    <property type="entry name" value="P-loop_NTPase"/>
</dbReference>
<name>W0RC56_9BACT</name>
<dbReference type="GO" id="GO:0043565">
    <property type="term" value="F:sequence-specific DNA binding"/>
    <property type="evidence" value="ECO:0007669"/>
    <property type="project" value="InterPro"/>
</dbReference>
<evidence type="ECO:0000313" key="9">
    <source>
        <dbReference type="Proteomes" id="UP000019151"/>
    </source>
</evidence>
<gene>
    <name evidence="8" type="ORF">J421_0829</name>
</gene>
<dbReference type="KEGG" id="gba:J421_0829"/>
<keyword evidence="5" id="KW-0804">Transcription</keyword>
<dbReference type="PROSITE" id="PS00676">
    <property type="entry name" value="SIGMA54_INTERACT_2"/>
    <property type="match status" value="1"/>
</dbReference>
<proteinExistence type="predicted"/>
<dbReference type="Pfam" id="PF02954">
    <property type="entry name" value="HTH_8"/>
    <property type="match status" value="1"/>
</dbReference>
<evidence type="ECO:0000256" key="4">
    <source>
        <dbReference type="ARBA" id="ARBA00023125"/>
    </source>
</evidence>
<dbReference type="InterPro" id="IPR025944">
    <property type="entry name" value="Sigma_54_int_dom_CS"/>
</dbReference>
<evidence type="ECO:0000256" key="6">
    <source>
        <dbReference type="SAM" id="MobiDB-lite"/>
    </source>
</evidence>
<dbReference type="SUPFAM" id="SSF46689">
    <property type="entry name" value="Homeodomain-like"/>
    <property type="match status" value="1"/>
</dbReference>
<evidence type="ECO:0000256" key="3">
    <source>
        <dbReference type="ARBA" id="ARBA00023015"/>
    </source>
</evidence>
<dbReference type="PANTHER" id="PTHR32071">
    <property type="entry name" value="TRANSCRIPTIONAL REGULATORY PROTEIN"/>
    <property type="match status" value="1"/>
</dbReference>
<dbReference type="SUPFAM" id="SSF52172">
    <property type="entry name" value="CheY-like"/>
    <property type="match status" value="1"/>
</dbReference>
<organism evidence="8 9">
    <name type="scientific">Gemmatirosa kalamazoonensis</name>
    <dbReference type="NCBI Taxonomy" id="861299"/>
    <lineage>
        <taxon>Bacteria</taxon>
        <taxon>Pseudomonadati</taxon>
        <taxon>Gemmatimonadota</taxon>
        <taxon>Gemmatimonadia</taxon>
        <taxon>Gemmatimonadales</taxon>
        <taxon>Gemmatimonadaceae</taxon>
        <taxon>Gemmatirosa</taxon>
    </lineage>
</organism>
<evidence type="ECO:0000259" key="7">
    <source>
        <dbReference type="PROSITE" id="PS50045"/>
    </source>
</evidence>
<dbReference type="Gene3D" id="3.40.50.300">
    <property type="entry name" value="P-loop containing nucleotide triphosphate hydrolases"/>
    <property type="match status" value="1"/>
</dbReference>
<keyword evidence="4" id="KW-0238">DNA-binding</keyword>
<protein>
    <submittedName>
        <fullName evidence="8">Sigma-54 factor interaction domain-containing protein</fullName>
    </submittedName>
</protein>
<dbReference type="InterPro" id="IPR002197">
    <property type="entry name" value="HTH_Fis"/>
</dbReference>
<dbReference type="InterPro" id="IPR003593">
    <property type="entry name" value="AAA+_ATPase"/>
</dbReference>
<dbReference type="Gene3D" id="1.10.8.60">
    <property type="match status" value="1"/>
</dbReference>
<dbReference type="InterPro" id="IPR002078">
    <property type="entry name" value="Sigma_54_int"/>
</dbReference>